<dbReference type="RefSeq" id="WP_345078746.1">
    <property type="nucleotide sequence ID" value="NZ_BAABFA010000005.1"/>
</dbReference>
<dbReference type="PANTHER" id="PTHR47396">
    <property type="entry name" value="TYPE I RESTRICTION ENZYME ECOKI R PROTEIN"/>
    <property type="match status" value="1"/>
</dbReference>
<reference evidence="3" key="1">
    <citation type="journal article" date="2019" name="Int. J. Syst. Evol. Microbiol.">
        <title>The Global Catalogue of Microorganisms (GCM) 10K type strain sequencing project: providing services to taxonomists for standard genome sequencing and annotation.</title>
        <authorList>
            <consortium name="The Broad Institute Genomics Platform"/>
            <consortium name="The Broad Institute Genome Sequencing Center for Infectious Disease"/>
            <person name="Wu L."/>
            <person name="Ma J."/>
        </authorList>
    </citation>
    <scope>NUCLEOTIDE SEQUENCE [LARGE SCALE GENOMIC DNA]</scope>
    <source>
        <strain evidence="3">JCM 32105</strain>
    </source>
</reference>
<keyword evidence="2" id="KW-0378">Hydrolase</keyword>
<organism evidence="2 3">
    <name type="scientific">Nemorincola caseinilytica</name>
    <dbReference type="NCBI Taxonomy" id="2054315"/>
    <lineage>
        <taxon>Bacteria</taxon>
        <taxon>Pseudomonadati</taxon>
        <taxon>Bacteroidota</taxon>
        <taxon>Chitinophagia</taxon>
        <taxon>Chitinophagales</taxon>
        <taxon>Chitinophagaceae</taxon>
        <taxon>Nemorincola</taxon>
    </lineage>
</organism>
<dbReference type="InterPro" id="IPR006935">
    <property type="entry name" value="Helicase/UvrB_N"/>
</dbReference>
<dbReference type="PANTHER" id="PTHR47396:SF1">
    <property type="entry name" value="ATP-DEPENDENT HELICASE IRC3-RELATED"/>
    <property type="match status" value="1"/>
</dbReference>
<accession>A0ABP8NAC0</accession>
<gene>
    <name evidence="2" type="ORF">GCM10023093_07540</name>
</gene>
<dbReference type="SUPFAM" id="SSF52540">
    <property type="entry name" value="P-loop containing nucleoside triphosphate hydrolases"/>
    <property type="match status" value="2"/>
</dbReference>
<dbReference type="EMBL" id="BAABFA010000005">
    <property type="protein sequence ID" value="GAA4461920.1"/>
    <property type="molecule type" value="Genomic_DNA"/>
</dbReference>
<dbReference type="GO" id="GO:0004386">
    <property type="term" value="F:helicase activity"/>
    <property type="evidence" value="ECO:0007669"/>
    <property type="project" value="UniProtKB-KW"/>
</dbReference>
<evidence type="ECO:0000313" key="3">
    <source>
        <dbReference type="Proteomes" id="UP001500067"/>
    </source>
</evidence>
<sequence>MNAVNIGTRDIPLKLAQAITKLAQHSFENGEMLSKVTPVTADLLKFWFLPPYTDNRHINFHEGQRQSIINTIYLHEIVGIRTVKDVYLHSSPDLLAEMHATELAKEKYNIPKYAMKMATGTGKTWVMHSLLIWQLLNARYESERTGKFTSNFLLVAPGLIVYERLLDAYLGKENEAKERIFEDSDFYKYQSLFIPPAYKEDVFGFIQTNVAKKEEIGSKVTGGGLIAITNWHLFMGDDVEDESSTLDDTESVVKDLLPIRPGTSGGNDLGTLDNKYLRGAELDYLASLESIMVVNDEAHHIHENKSYGEAEEVEWQKGLNKVAEKKGSSFIQVDFSATPYDVTGSGQTRTKHYFPHIISDFDLATAIRKGLVKTIAIDKRKEIADLGELDYSAIRDENKKVLGLSEGQKLMLRAGMRKLNILEEHFTSFTKDSAGNSNKYPKMLVVCEDTNVSPFVEEFLVSEGLSNDDITRVDSNRSGEIPKAEWQIVKQKLFNIDKYAQPRVIVSVLMLREGFDVSNICVIVPLRASNAPILLEQTIGRGLRLMWREEVFKDIKAESRKNLLELKREPTTYLDLLTIIEHPAFVQFYDDLLAEGLVGEVDNDPDNSQGVMGDLITVGLKASYQDYDLFWPVIVHEAEEILDGRMVNSSELQPFTAFDISDLQKFLAVEGEQFYSEEMTVKTRFGDYMVNAALFTSESYNEHLQKLLHTITNRYARVGKRTVKLPMLQVGERQIIALADEYIKTNLFGQPFDPFAGANWKILLAKNGLVTNHLVQQLAKCIYEMQSVSSVDEPLVEKYWLSSVPELKMRERYALDITKTIYERLAYPSNKGLFEKAFMLFTDRDSEVESFIKINEHLHSFAAIAYIRNDGLLSVYHPDFIVKTAKKIYIIETKGNDKINDDNVRQKQLSTVEWCTKTNRLPLMDRMDRQWEYVLLSENHFYGYSENGASLIEICELAKVSETAIKGQLFA</sequence>
<dbReference type="Pfam" id="PF04851">
    <property type="entry name" value="ResIII"/>
    <property type="match status" value="1"/>
</dbReference>
<keyword evidence="3" id="KW-1185">Reference proteome</keyword>
<name>A0ABP8NAC0_9BACT</name>
<dbReference type="Gene3D" id="3.40.50.300">
    <property type="entry name" value="P-loop containing nucleotide triphosphate hydrolases"/>
    <property type="match status" value="1"/>
</dbReference>
<comment type="caution">
    <text evidence="2">The sequence shown here is derived from an EMBL/GenBank/DDBJ whole genome shotgun (WGS) entry which is preliminary data.</text>
</comment>
<keyword evidence="2" id="KW-0547">Nucleotide-binding</keyword>
<proteinExistence type="predicted"/>
<evidence type="ECO:0000259" key="1">
    <source>
        <dbReference type="Pfam" id="PF04851"/>
    </source>
</evidence>
<dbReference type="InterPro" id="IPR050742">
    <property type="entry name" value="Helicase_Restrict-Modif_Enz"/>
</dbReference>
<dbReference type="Proteomes" id="UP001500067">
    <property type="component" value="Unassembled WGS sequence"/>
</dbReference>
<dbReference type="InterPro" id="IPR027417">
    <property type="entry name" value="P-loop_NTPase"/>
</dbReference>
<protein>
    <submittedName>
        <fullName evidence="2">DEAD/DEAH box helicase family protein</fullName>
    </submittedName>
</protein>
<keyword evidence="2" id="KW-0347">Helicase</keyword>
<evidence type="ECO:0000313" key="2">
    <source>
        <dbReference type="EMBL" id="GAA4461920.1"/>
    </source>
</evidence>
<keyword evidence="2" id="KW-0067">ATP-binding</keyword>
<feature type="domain" description="Helicase/UvrB N-terminal" evidence="1">
    <location>
        <begin position="111"/>
        <end position="340"/>
    </location>
</feature>